<sequence>MINAYLDAQPYATRIANKLQKLSLMEFFNDIHDKFYPDKDITFMEKFIKMMQHENEFCVPGEKLREYGIIASTRSSTIKEKLDSLGLIEGEHYRLQDVLKQSETSRGIKYKKEYHLTPDAFKLCLMRAQRRVNQPVDPVIFANYYLLLEKVFGLYRLYQLQYSERLLSMKDGKIDRMQASLDRQSPQQIV</sequence>
<evidence type="ECO:0000313" key="2">
    <source>
        <dbReference type="EMBL" id="KAF4141789.1"/>
    </source>
</evidence>
<name>A0A833SSH9_PHYIN</name>
<keyword evidence="3" id="KW-1185">Reference proteome</keyword>
<comment type="caution">
    <text evidence="1">The sequence shown here is derived from an EMBL/GenBank/DDBJ whole genome shotgun (WGS) entry which is preliminary data.</text>
</comment>
<accession>A0A833SSH9</accession>
<dbReference type="Proteomes" id="UP000602510">
    <property type="component" value="Unassembled WGS sequence"/>
</dbReference>
<dbReference type="EMBL" id="JAACNO010001266">
    <property type="protein sequence ID" value="KAF4141789.1"/>
    <property type="molecule type" value="Genomic_DNA"/>
</dbReference>
<gene>
    <name evidence="1" type="ORF">GN244_ATG16819</name>
    <name evidence="2" type="ORF">GN958_ATG09034</name>
</gene>
<organism evidence="1 3">
    <name type="scientific">Phytophthora infestans</name>
    <name type="common">Potato late blight agent</name>
    <name type="synonym">Botrytis infestans</name>
    <dbReference type="NCBI Taxonomy" id="4787"/>
    <lineage>
        <taxon>Eukaryota</taxon>
        <taxon>Sar</taxon>
        <taxon>Stramenopiles</taxon>
        <taxon>Oomycota</taxon>
        <taxon>Peronosporomycetes</taxon>
        <taxon>Peronosporales</taxon>
        <taxon>Peronosporaceae</taxon>
        <taxon>Phytophthora</taxon>
    </lineage>
</organism>
<dbReference type="EMBL" id="WSZM01000587">
    <property type="protein sequence ID" value="KAF4031364.1"/>
    <property type="molecule type" value="Genomic_DNA"/>
</dbReference>
<evidence type="ECO:0000313" key="3">
    <source>
        <dbReference type="Proteomes" id="UP000602510"/>
    </source>
</evidence>
<dbReference type="Proteomes" id="UP000704712">
    <property type="component" value="Unassembled WGS sequence"/>
</dbReference>
<dbReference type="AlphaFoldDB" id="A0A833SSH9"/>
<reference evidence="1" key="1">
    <citation type="submission" date="2020-04" db="EMBL/GenBank/DDBJ databases">
        <title>Hybrid Assembly of Korean Phytophthora infestans isolates.</title>
        <authorList>
            <person name="Prokchorchik M."/>
            <person name="Lee Y."/>
            <person name="Seo J."/>
            <person name="Cho J.-H."/>
            <person name="Park Y.-E."/>
            <person name="Jang D.-C."/>
            <person name="Im J.-S."/>
            <person name="Choi J.-G."/>
            <person name="Park H.-J."/>
            <person name="Lee G.-B."/>
            <person name="Lee Y.-G."/>
            <person name="Hong S.-Y."/>
            <person name="Cho K."/>
            <person name="Sohn K.H."/>
        </authorList>
    </citation>
    <scope>NUCLEOTIDE SEQUENCE</scope>
    <source>
        <strain evidence="1">KR_1_A1</strain>
        <strain evidence="2">KR_2_A2</strain>
    </source>
</reference>
<evidence type="ECO:0000313" key="1">
    <source>
        <dbReference type="EMBL" id="KAF4031364.1"/>
    </source>
</evidence>
<proteinExistence type="predicted"/>
<protein>
    <submittedName>
        <fullName evidence="1">Uncharacterized protein</fullName>
    </submittedName>
</protein>